<dbReference type="GO" id="GO:0016209">
    <property type="term" value="F:antioxidant activity"/>
    <property type="evidence" value="ECO:0007669"/>
    <property type="project" value="InterPro"/>
</dbReference>
<dbReference type="InterPro" id="IPR013766">
    <property type="entry name" value="Thioredoxin_domain"/>
</dbReference>
<sequence>MRPSTRWRVSYFTRPAAATWSRRRPAVPETGRRRVTETGFRSIEQAFQQVRSSNLALTERLRVVADAARTLRPDYALAVDRFAERLAGVRAGGSAPEVGQALPLFALPDHDGRLVTLESLLGRAPLVVVFHRGHWCPFCRLSLAGLAEIEEAARPAQMVAISAELPRFGRSLRDECGAGFPFLTDMGAGYALSLGLAVWIDEQLAALIAEAGWDIPLYQGGADWVLPIPTVFLLDERGFIRFRHIDPDYRRQLEPARLLAEIRALASPSP</sequence>
<dbReference type="InterPro" id="IPR036249">
    <property type="entry name" value="Thioredoxin-like_sf"/>
</dbReference>
<keyword evidence="3" id="KW-1185">Reference proteome</keyword>
<evidence type="ECO:0000313" key="3">
    <source>
        <dbReference type="Proteomes" id="UP000274661"/>
    </source>
</evidence>
<feature type="domain" description="Thioredoxin" evidence="1">
    <location>
        <begin position="96"/>
        <end position="267"/>
    </location>
</feature>
<protein>
    <submittedName>
        <fullName evidence="2">AhpC/TSA family protein</fullName>
    </submittedName>
</protein>
<dbReference type="CDD" id="cd02970">
    <property type="entry name" value="PRX_like2"/>
    <property type="match status" value="1"/>
</dbReference>
<name>A0A3R9YMP2_9SPHN</name>
<dbReference type="AlphaFoldDB" id="A0A3R9YMP2"/>
<dbReference type="GO" id="GO:0016491">
    <property type="term" value="F:oxidoreductase activity"/>
    <property type="evidence" value="ECO:0007669"/>
    <property type="project" value="InterPro"/>
</dbReference>
<dbReference type="OrthoDB" id="9809746at2"/>
<dbReference type="Gene3D" id="3.40.30.10">
    <property type="entry name" value="Glutaredoxin"/>
    <property type="match status" value="1"/>
</dbReference>
<dbReference type="EMBL" id="RWJF01000001">
    <property type="protein sequence ID" value="RST31262.1"/>
    <property type="molecule type" value="Genomic_DNA"/>
</dbReference>
<reference evidence="2 3" key="1">
    <citation type="submission" date="2018-12" db="EMBL/GenBank/DDBJ databases">
        <title>Sphingomonas sp. HMF7854 Genome sequencing and assembly.</title>
        <authorList>
            <person name="Cha I."/>
            <person name="Kang H."/>
            <person name="Kim H."/>
            <person name="Kang J."/>
            <person name="Joh K."/>
        </authorList>
    </citation>
    <scope>NUCLEOTIDE SEQUENCE [LARGE SCALE GENOMIC DNA]</scope>
    <source>
        <strain evidence="2 3">HMF7854</strain>
    </source>
</reference>
<dbReference type="InterPro" id="IPR000866">
    <property type="entry name" value="AhpC/TSA"/>
</dbReference>
<proteinExistence type="predicted"/>
<dbReference type="PROSITE" id="PS51352">
    <property type="entry name" value="THIOREDOXIN_2"/>
    <property type="match status" value="1"/>
</dbReference>
<comment type="caution">
    <text evidence="2">The sequence shown here is derived from an EMBL/GenBank/DDBJ whole genome shotgun (WGS) entry which is preliminary data.</text>
</comment>
<accession>A0A3R9YMP2</accession>
<gene>
    <name evidence="2" type="ORF">HMF7854_10740</name>
</gene>
<evidence type="ECO:0000313" key="2">
    <source>
        <dbReference type="EMBL" id="RST31262.1"/>
    </source>
</evidence>
<evidence type="ECO:0000259" key="1">
    <source>
        <dbReference type="PROSITE" id="PS51352"/>
    </source>
</evidence>
<dbReference type="SUPFAM" id="SSF52833">
    <property type="entry name" value="Thioredoxin-like"/>
    <property type="match status" value="1"/>
</dbReference>
<organism evidence="2 3">
    <name type="scientific">Sphingomonas ginkgonis</name>
    <dbReference type="NCBI Taxonomy" id="2315330"/>
    <lineage>
        <taxon>Bacteria</taxon>
        <taxon>Pseudomonadati</taxon>
        <taxon>Pseudomonadota</taxon>
        <taxon>Alphaproteobacteria</taxon>
        <taxon>Sphingomonadales</taxon>
        <taxon>Sphingomonadaceae</taxon>
        <taxon>Sphingomonas</taxon>
    </lineage>
</organism>
<dbReference type="Pfam" id="PF00578">
    <property type="entry name" value="AhpC-TSA"/>
    <property type="match status" value="1"/>
</dbReference>
<dbReference type="Proteomes" id="UP000274661">
    <property type="component" value="Unassembled WGS sequence"/>
</dbReference>